<dbReference type="EMBL" id="JBJQOH010000008">
    <property type="protein sequence ID" value="KAL3676738.1"/>
    <property type="molecule type" value="Genomic_DNA"/>
</dbReference>
<evidence type="ECO:0000313" key="1">
    <source>
        <dbReference type="EMBL" id="KAL3676738.1"/>
    </source>
</evidence>
<reference evidence="1 2" key="1">
    <citation type="submission" date="2024-09" db="EMBL/GenBank/DDBJ databases">
        <title>Chromosome-scale assembly of Riccia sorocarpa.</title>
        <authorList>
            <person name="Paukszto L."/>
        </authorList>
    </citation>
    <scope>NUCLEOTIDE SEQUENCE [LARGE SCALE GENOMIC DNA]</scope>
    <source>
        <strain evidence="1">LP-2024</strain>
        <tissue evidence="1">Aerial parts of the thallus</tissue>
    </source>
</reference>
<dbReference type="AlphaFoldDB" id="A0ABD3GC31"/>
<sequence length="78" mass="8555">MRTPSDPPKTEQRGIAEREVLLQNPAFGEKTETNVARVSPSVYRAKFGPWGETTTRMQGTTIVATVIASSRDSKDDST</sequence>
<keyword evidence="2" id="KW-1185">Reference proteome</keyword>
<gene>
    <name evidence="1" type="ORF">R1sor_026686</name>
</gene>
<protein>
    <submittedName>
        <fullName evidence="1">Uncharacterized protein</fullName>
    </submittedName>
</protein>
<name>A0ABD3GC31_9MARC</name>
<organism evidence="1 2">
    <name type="scientific">Riccia sorocarpa</name>
    <dbReference type="NCBI Taxonomy" id="122646"/>
    <lineage>
        <taxon>Eukaryota</taxon>
        <taxon>Viridiplantae</taxon>
        <taxon>Streptophyta</taxon>
        <taxon>Embryophyta</taxon>
        <taxon>Marchantiophyta</taxon>
        <taxon>Marchantiopsida</taxon>
        <taxon>Marchantiidae</taxon>
        <taxon>Marchantiales</taxon>
        <taxon>Ricciaceae</taxon>
        <taxon>Riccia</taxon>
    </lineage>
</organism>
<proteinExistence type="predicted"/>
<comment type="caution">
    <text evidence="1">The sequence shown here is derived from an EMBL/GenBank/DDBJ whole genome shotgun (WGS) entry which is preliminary data.</text>
</comment>
<evidence type="ECO:0000313" key="2">
    <source>
        <dbReference type="Proteomes" id="UP001633002"/>
    </source>
</evidence>
<dbReference type="Proteomes" id="UP001633002">
    <property type="component" value="Unassembled WGS sequence"/>
</dbReference>
<accession>A0ABD3GC31</accession>